<evidence type="ECO:0000313" key="15">
    <source>
        <dbReference type="Proteomes" id="UP000321046"/>
    </source>
</evidence>
<gene>
    <name evidence="14" type="ORF">FRC96_20765</name>
</gene>
<organism evidence="14 15">
    <name type="scientific">Lujinxingia vulgaris</name>
    <dbReference type="NCBI Taxonomy" id="2600176"/>
    <lineage>
        <taxon>Bacteria</taxon>
        <taxon>Deltaproteobacteria</taxon>
        <taxon>Bradymonadales</taxon>
        <taxon>Lujinxingiaceae</taxon>
        <taxon>Lujinxingia</taxon>
    </lineage>
</organism>
<evidence type="ECO:0000256" key="11">
    <source>
        <dbReference type="ARBA" id="ARBA00022917"/>
    </source>
</evidence>
<dbReference type="InterPro" id="IPR027417">
    <property type="entry name" value="P-loop_NTPase"/>
</dbReference>
<evidence type="ECO:0000256" key="1">
    <source>
        <dbReference type="ARBA" id="ARBA00005868"/>
    </source>
</evidence>
<dbReference type="InterPro" id="IPR003439">
    <property type="entry name" value="ABC_transporter-like_ATP-bd"/>
</dbReference>
<dbReference type="GO" id="GO:0006412">
    <property type="term" value="P:translation"/>
    <property type="evidence" value="ECO:0007669"/>
    <property type="project" value="UniProtKB-KW"/>
</dbReference>
<comment type="similarity">
    <text evidence="1">Belongs to the ABC transporter superfamily. ABCF family. Translational throttle EttA subfamily.</text>
</comment>
<evidence type="ECO:0000256" key="5">
    <source>
        <dbReference type="ARBA" id="ARBA00022737"/>
    </source>
</evidence>
<dbReference type="FunFam" id="3.40.50.300:FF:000183">
    <property type="entry name" value="ABC transporter ATP-binding protein yjjK"/>
    <property type="match status" value="1"/>
</dbReference>
<proteinExistence type="inferred from homology"/>
<dbReference type="RefSeq" id="WP_146977470.1">
    <property type="nucleotide sequence ID" value="NZ_VOSL01000147.1"/>
</dbReference>
<dbReference type="Pfam" id="PF00005">
    <property type="entry name" value="ABC_tran"/>
    <property type="match status" value="2"/>
</dbReference>
<evidence type="ECO:0000256" key="8">
    <source>
        <dbReference type="ARBA" id="ARBA00022840"/>
    </source>
</evidence>
<evidence type="ECO:0000256" key="12">
    <source>
        <dbReference type="SAM" id="MobiDB-lite"/>
    </source>
</evidence>
<dbReference type="InterPro" id="IPR003593">
    <property type="entry name" value="AAA+_ATPase"/>
</dbReference>
<feature type="domain" description="ABC transporter" evidence="13">
    <location>
        <begin position="319"/>
        <end position="537"/>
    </location>
</feature>
<dbReference type="Proteomes" id="UP000321046">
    <property type="component" value="Unassembled WGS sequence"/>
</dbReference>
<dbReference type="GO" id="GO:0006417">
    <property type="term" value="P:regulation of translation"/>
    <property type="evidence" value="ECO:0007669"/>
    <property type="project" value="UniProtKB-KW"/>
</dbReference>
<keyword evidence="9" id="KW-0810">Translation regulation</keyword>
<dbReference type="GO" id="GO:0003677">
    <property type="term" value="F:DNA binding"/>
    <property type="evidence" value="ECO:0007669"/>
    <property type="project" value="InterPro"/>
</dbReference>
<feature type="domain" description="ABC transporter" evidence="13">
    <location>
        <begin position="4"/>
        <end position="255"/>
    </location>
</feature>
<dbReference type="SUPFAM" id="SSF52540">
    <property type="entry name" value="P-loop containing nucleoside triphosphate hydrolases"/>
    <property type="match status" value="2"/>
</dbReference>
<dbReference type="InterPro" id="IPR037118">
    <property type="entry name" value="Val-tRNA_synth_C_sf"/>
</dbReference>
<dbReference type="SMART" id="SM00382">
    <property type="entry name" value="AAA"/>
    <property type="match status" value="2"/>
</dbReference>
<evidence type="ECO:0000256" key="4">
    <source>
        <dbReference type="ARBA" id="ARBA00022730"/>
    </source>
</evidence>
<comment type="caution">
    <text evidence="14">The sequence shown here is derived from an EMBL/GenBank/DDBJ whole genome shotgun (WGS) entry which is preliminary data.</text>
</comment>
<evidence type="ECO:0000256" key="3">
    <source>
        <dbReference type="ARBA" id="ARBA00022555"/>
    </source>
</evidence>
<keyword evidence="8 14" id="KW-0067">ATP-binding</keyword>
<keyword evidence="4" id="KW-0699">rRNA-binding</keyword>
<dbReference type="PROSITE" id="PS50893">
    <property type="entry name" value="ABC_TRANSPORTER_2"/>
    <property type="match status" value="2"/>
</dbReference>
<dbReference type="Pfam" id="PF12848">
    <property type="entry name" value="ABC_tran_Xtn"/>
    <property type="match status" value="1"/>
</dbReference>
<keyword evidence="2" id="KW-0963">Cytoplasm</keyword>
<dbReference type="GO" id="GO:0016887">
    <property type="term" value="F:ATP hydrolysis activity"/>
    <property type="evidence" value="ECO:0007669"/>
    <property type="project" value="InterPro"/>
</dbReference>
<dbReference type="CDD" id="cd03221">
    <property type="entry name" value="ABCF_EF-3"/>
    <property type="match status" value="2"/>
</dbReference>
<dbReference type="InterPro" id="IPR032781">
    <property type="entry name" value="ABC_tran_Xtn"/>
</dbReference>
<dbReference type="PROSITE" id="PS00211">
    <property type="entry name" value="ABC_TRANSPORTER_1"/>
    <property type="match status" value="1"/>
</dbReference>
<keyword evidence="10" id="KW-0694">RNA-binding</keyword>
<evidence type="ECO:0000256" key="7">
    <source>
        <dbReference type="ARBA" id="ARBA00022801"/>
    </source>
</evidence>
<dbReference type="InterPro" id="IPR051309">
    <property type="entry name" value="ABCF_ATPase"/>
</dbReference>
<evidence type="ECO:0000256" key="10">
    <source>
        <dbReference type="ARBA" id="ARBA00022884"/>
    </source>
</evidence>
<keyword evidence="5" id="KW-0677">Repeat</keyword>
<keyword evidence="11" id="KW-0648">Protein biosynthesis</keyword>
<dbReference type="Gene3D" id="1.10.287.380">
    <property type="entry name" value="Valyl-tRNA synthetase, C-terminal domain"/>
    <property type="match status" value="1"/>
</dbReference>
<name>A0A5C6X5M7_9DELT</name>
<sequence length="632" mass="70819">MVVISVDSVAKSFGDRTLFKDVSFGLGADDRVGLLGVNGAGKTTLLRILLGLEPPDEGKVTHARQARIEYLPQEPDLDPERTALETVIADGPQAFRVVEAYEAACRALATNPEDNDLIMRVAELGEEMDRVGGWTLENEAKTILSQLGILNHDQPVGQMSGGQQKRVAMARSLVRPSDLLILDEPTNHLDIETVAWLEDYLASRSTGLLLITHDRYFLDRVANVILELADHTVYRHAGNYSAFLEARAHREELKQIAESKRAQLAKKELAWLRRGPKARTTKSKSRIQRAHALIDGAVNLDEQKVEIDTVESRLGKKIIRLDHVSHAYEGRTILNDVSYTVDRRDRLGIVGPNGAGKSTLLNIIANRLTPDQGVVDIGETVVIGYFDQQAEGLDPDMRVHDYITEVAHRIPTSDGFLTASQMLDLFLFDRDKQWTYIHKLSGGERRRLYLLRILMRQPNVLLLDEPTNDLDVDTLTVLEDYLDSFEGAVITVSHDRYFLDRTCEHLLTFKENGHVEEVPGNYAFLEERRALQARAERQEAAARAEAERTTSPEPAAPNPDAPRKLSYKERRELEALEPRIAEIEARLEAIDQAMVASATDYEAVAALDEEKTTLSAELEAALERWMELSELA</sequence>
<evidence type="ECO:0000259" key="13">
    <source>
        <dbReference type="PROSITE" id="PS50893"/>
    </source>
</evidence>
<dbReference type="OrthoDB" id="9808609at2"/>
<dbReference type="AlphaFoldDB" id="A0A5C6X5M7"/>
<dbReference type="EMBL" id="VOSL01000147">
    <property type="protein sequence ID" value="TXD31597.1"/>
    <property type="molecule type" value="Genomic_DNA"/>
</dbReference>
<evidence type="ECO:0000313" key="14">
    <source>
        <dbReference type="EMBL" id="TXD31597.1"/>
    </source>
</evidence>
<feature type="compositionally biased region" description="Basic and acidic residues" evidence="12">
    <location>
        <begin position="535"/>
        <end position="550"/>
    </location>
</feature>
<dbReference type="PANTHER" id="PTHR42855:SF1">
    <property type="entry name" value="ABC TRANSPORTER DOMAIN-CONTAINING PROTEIN"/>
    <property type="match status" value="1"/>
</dbReference>
<keyword evidence="6" id="KW-0547">Nucleotide-binding</keyword>
<reference evidence="14 15" key="1">
    <citation type="submission" date="2019-08" db="EMBL/GenBank/DDBJ databases">
        <title>Bradymonadales sp. TMQ2.</title>
        <authorList>
            <person name="Liang Q."/>
        </authorList>
    </citation>
    <scope>NUCLEOTIDE SEQUENCE [LARGE SCALE GENOMIC DNA]</scope>
    <source>
        <strain evidence="14 15">TMQ2</strain>
    </source>
</reference>
<keyword evidence="7" id="KW-0378">Hydrolase</keyword>
<evidence type="ECO:0000256" key="9">
    <source>
        <dbReference type="ARBA" id="ARBA00022845"/>
    </source>
</evidence>
<dbReference type="InterPro" id="IPR017871">
    <property type="entry name" value="ABC_transporter-like_CS"/>
</dbReference>
<dbReference type="GO" id="GO:0005524">
    <property type="term" value="F:ATP binding"/>
    <property type="evidence" value="ECO:0007669"/>
    <property type="project" value="UniProtKB-KW"/>
</dbReference>
<dbReference type="InterPro" id="IPR032524">
    <property type="entry name" value="ABC_tran_C"/>
</dbReference>
<dbReference type="Gene3D" id="3.40.50.300">
    <property type="entry name" value="P-loop containing nucleotide triphosphate hydrolases"/>
    <property type="match status" value="2"/>
</dbReference>
<accession>A0A5C6X5M7</accession>
<evidence type="ECO:0000256" key="2">
    <source>
        <dbReference type="ARBA" id="ARBA00022490"/>
    </source>
</evidence>
<dbReference type="FunFam" id="3.40.50.300:FF:000011">
    <property type="entry name" value="Putative ABC transporter ATP-binding component"/>
    <property type="match status" value="1"/>
</dbReference>
<feature type="region of interest" description="Disordered" evidence="12">
    <location>
        <begin position="535"/>
        <end position="566"/>
    </location>
</feature>
<keyword evidence="3" id="KW-0820">tRNA-binding</keyword>
<dbReference type="PANTHER" id="PTHR42855">
    <property type="entry name" value="ABC TRANSPORTER ATP-BINDING SUBUNIT"/>
    <property type="match status" value="1"/>
</dbReference>
<evidence type="ECO:0000256" key="6">
    <source>
        <dbReference type="ARBA" id="ARBA00022741"/>
    </source>
</evidence>
<protein>
    <submittedName>
        <fullName evidence="14">ABC-F family ATP-binding cassette domain-containing protein</fullName>
    </submittedName>
</protein>
<dbReference type="GO" id="GO:0019843">
    <property type="term" value="F:rRNA binding"/>
    <property type="evidence" value="ECO:0007669"/>
    <property type="project" value="UniProtKB-KW"/>
</dbReference>
<dbReference type="Pfam" id="PF16326">
    <property type="entry name" value="ABC_tran_CTD"/>
    <property type="match status" value="1"/>
</dbReference>
<dbReference type="GO" id="GO:0000049">
    <property type="term" value="F:tRNA binding"/>
    <property type="evidence" value="ECO:0007669"/>
    <property type="project" value="UniProtKB-KW"/>
</dbReference>